<evidence type="ECO:0000256" key="1">
    <source>
        <dbReference type="SAM" id="MobiDB-lite"/>
    </source>
</evidence>
<protein>
    <submittedName>
        <fullName evidence="3">Zinc ribbon domain-containing protein</fullName>
    </submittedName>
</protein>
<name>A0ABU3K503_9BACT</name>
<dbReference type="RefSeq" id="WP_313831837.1">
    <property type="nucleotide sequence ID" value="NZ_JAQOUE010000001.1"/>
</dbReference>
<sequence length="103" mass="11553">MPVYEYQCQSCEHKFELMQSMNARSEETSCPRCNETKAHRLMSAFASQIKGDHKPGFAEMKAYDMYNDRMDRFKKLPPLMGGARAMPGEPAMTQAPDPGAGEG</sequence>
<proteinExistence type="predicted"/>
<keyword evidence="4" id="KW-1185">Reference proteome</keyword>
<dbReference type="InterPro" id="IPR013429">
    <property type="entry name" value="Regulatory_FmdB_Zinc_ribbon"/>
</dbReference>
<accession>A0ABU3K503</accession>
<organism evidence="3 4">
    <name type="scientific">Candidatus Nitronereus thalassa</name>
    <dbReference type="NCBI Taxonomy" id="3020898"/>
    <lineage>
        <taxon>Bacteria</taxon>
        <taxon>Pseudomonadati</taxon>
        <taxon>Nitrospirota</taxon>
        <taxon>Nitrospiria</taxon>
        <taxon>Nitrospirales</taxon>
        <taxon>Nitrospiraceae</taxon>
        <taxon>Candidatus Nitronereus</taxon>
    </lineage>
</organism>
<evidence type="ECO:0000313" key="3">
    <source>
        <dbReference type="EMBL" id="MDT7041485.1"/>
    </source>
</evidence>
<dbReference type="PANTHER" id="PTHR34404:SF3">
    <property type="entry name" value="REGULATORY PROTEIN, FMDB FAMILY"/>
    <property type="match status" value="1"/>
</dbReference>
<comment type="caution">
    <text evidence="3">The sequence shown here is derived from an EMBL/GenBank/DDBJ whole genome shotgun (WGS) entry which is preliminary data.</text>
</comment>
<dbReference type="EMBL" id="JAQOUE010000001">
    <property type="protein sequence ID" value="MDT7041485.1"/>
    <property type="molecule type" value="Genomic_DNA"/>
</dbReference>
<gene>
    <name evidence="3" type="ORF">PPG34_03935</name>
</gene>
<dbReference type="Proteomes" id="UP001250932">
    <property type="component" value="Unassembled WGS sequence"/>
</dbReference>
<evidence type="ECO:0000259" key="2">
    <source>
        <dbReference type="SMART" id="SM00834"/>
    </source>
</evidence>
<dbReference type="Pfam" id="PF09723">
    <property type="entry name" value="Zn_ribbon_8"/>
    <property type="match status" value="1"/>
</dbReference>
<evidence type="ECO:0000313" key="4">
    <source>
        <dbReference type="Proteomes" id="UP001250932"/>
    </source>
</evidence>
<feature type="domain" description="Putative regulatory protein FmdB zinc ribbon" evidence="2">
    <location>
        <begin position="1"/>
        <end position="43"/>
    </location>
</feature>
<reference evidence="3 4" key="1">
    <citation type="journal article" date="2023" name="ISME J.">
        <title>Cultivation and genomic characterization of novel and ubiquitous marine nitrite-oxidizing bacteria from the Nitrospirales.</title>
        <authorList>
            <person name="Mueller A.J."/>
            <person name="Daebeler A."/>
            <person name="Herbold C.W."/>
            <person name="Kirkegaard R.H."/>
            <person name="Daims H."/>
        </authorList>
    </citation>
    <scope>NUCLEOTIDE SEQUENCE [LARGE SCALE GENOMIC DNA]</scope>
    <source>
        <strain evidence="3 4">EB</strain>
    </source>
</reference>
<dbReference type="NCBIfam" id="TIGR02605">
    <property type="entry name" value="CxxC_CxxC_SSSS"/>
    <property type="match status" value="1"/>
</dbReference>
<dbReference type="SMART" id="SM00834">
    <property type="entry name" value="CxxC_CXXC_SSSS"/>
    <property type="match status" value="1"/>
</dbReference>
<dbReference type="PANTHER" id="PTHR34404">
    <property type="entry name" value="REGULATORY PROTEIN, FMDB FAMILY"/>
    <property type="match status" value="1"/>
</dbReference>
<feature type="region of interest" description="Disordered" evidence="1">
    <location>
        <begin position="77"/>
        <end position="103"/>
    </location>
</feature>